<name>A0A6I7D9X2_9GAMM</name>
<keyword evidence="2" id="KW-1185">Reference proteome</keyword>
<dbReference type="EMBL" id="CP043925">
    <property type="protein sequence ID" value="QHN11534.1"/>
    <property type="molecule type" value="Genomic_DNA"/>
</dbReference>
<dbReference type="KEGG" id="pcol:F1325_14175"/>
<sequence>MNINLLQNKWLNNQLIGLALIYDCSGLIRFIDIDFIKNSKLTHSYQKEYFLTYEGDTTLNTLLKDNDDIWSEIQINNKVFVDDKHIVLCGEGEMGSDGFIVKMDINNNIKWFLYSTTSNPFINIKQKENNIYIQSTSNFYIVLNLINNDIFIHNGNILSNK</sequence>
<dbReference type="AlphaFoldDB" id="A0A6I7D9X2"/>
<proteinExistence type="predicted"/>
<evidence type="ECO:0000313" key="1">
    <source>
        <dbReference type="EMBL" id="QHN11534.1"/>
    </source>
</evidence>
<organism evidence="1 2">
    <name type="scientific">Proteus columbae</name>
    <dbReference type="NCBI Taxonomy" id="1987580"/>
    <lineage>
        <taxon>Bacteria</taxon>
        <taxon>Pseudomonadati</taxon>
        <taxon>Pseudomonadota</taxon>
        <taxon>Gammaproteobacteria</taxon>
        <taxon>Enterobacterales</taxon>
        <taxon>Morganellaceae</taxon>
        <taxon>Proteus</taxon>
    </lineage>
</organism>
<gene>
    <name evidence="1" type="ORF">F1325_14175</name>
</gene>
<dbReference type="Proteomes" id="UP000464700">
    <property type="component" value="Chromosome"/>
</dbReference>
<reference evidence="1 2" key="1">
    <citation type="submission" date="2019-09" db="EMBL/GenBank/DDBJ databases">
        <title>Emergence of a chromosome-mediated tetracycline resistance gene in Proteus strain.</title>
        <authorList>
            <person name="He D."/>
            <person name="Wang L."/>
        </authorList>
    </citation>
    <scope>NUCLEOTIDE SEQUENCE [LARGE SCALE GENOMIC DNA]</scope>
    <source>
        <strain evidence="1 2">T60</strain>
    </source>
</reference>
<dbReference type="RefSeq" id="WP_109371280.1">
    <property type="nucleotide sequence ID" value="NZ_CP043925.1"/>
</dbReference>
<accession>A0A6I7D9X2</accession>
<protein>
    <submittedName>
        <fullName evidence="1">Uncharacterized protein</fullName>
    </submittedName>
</protein>
<evidence type="ECO:0000313" key="2">
    <source>
        <dbReference type="Proteomes" id="UP000464700"/>
    </source>
</evidence>